<proteinExistence type="predicted"/>
<dbReference type="Proteomes" id="UP001324993">
    <property type="component" value="Chromosome"/>
</dbReference>
<evidence type="ECO:0000256" key="1">
    <source>
        <dbReference type="SAM" id="SignalP"/>
    </source>
</evidence>
<organism evidence="2 3">
    <name type="scientific">Coraliomargarita algicola</name>
    <dbReference type="NCBI Taxonomy" id="3092156"/>
    <lineage>
        <taxon>Bacteria</taxon>
        <taxon>Pseudomonadati</taxon>
        <taxon>Verrucomicrobiota</taxon>
        <taxon>Opitutia</taxon>
        <taxon>Puniceicoccales</taxon>
        <taxon>Coraliomargaritaceae</taxon>
        <taxon>Coraliomargarita</taxon>
    </lineage>
</organism>
<feature type="chain" id="PRO_5046842125" description="Outer membrane chaperone Skp (OmpH)" evidence="1">
    <location>
        <begin position="23"/>
        <end position="158"/>
    </location>
</feature>
<accession>A0ABZ0RPL8</accession>
<sequence>MKIKSKMIQLLICLLMLSSASAESTKASVAKVDYNEIDDLLVQVVLNMAGNEELGERFYAKKEAAKAAQEKMQSAMMRGEAFDPRAAAAGMMHDDSDQKKVDQLCQKHLLELIERVFEDRYEIIFKDEYRSSLLFTRGAIDDVTMTVKQELLKALPSN</sequence>
<name>A0ABZ0RPL8_9BACT</name>
<keyword evidence="1" id="KW-0732">Signal</keyword>
<keyword evidence="3" id="KW-1185">Reference proteome</keyword>
<dbReference type="RefSeq" id="WP_319834974.1">
    <property type="nucleotide sequence ID" value="NZ_CP138858.1"/>
</dbReference>
<protein>
    <recommendedName>
        <fullName evidence="4">Outer membrane chaperone Skp (OmpH)</fullName>
    </recommendedName>
</protein>
<evidence type="ECO:0008006" key="4">
    <source>
        <dbReference type="Google" id="ProtNLM"/>
    </source>
</evidence>
<reference evidence="2 3" key="1">
    <citation type="submission" date="2023-11" db="EMBL/GenBank/DDBJ databases">
        <title>Coraliomargarita sp. nov., isolated from marine algae.</title>
        <authorList>
            <person name="Lee J.K."/>
            <person name="Baek J.H."/>
            <person name="Kim J.M."/>
            <person name="Choi D.G."/>
            <person name="Jeon C.O."/>
        </authorList>
    </citation>
    <scope>NUCLEOTIDE SEQUENCE [LARGE SCALE GENOMIC DNA]</scope>
    <source>
        <strain evidence="2 3">J2-16</strain>
    </source>
</reference>
<feature type="signal peptide" evidence="1">
    <location>
        <begin position="1"/>
        <end position="22"/>
    </location>
</feature>
<dbReference type="EMBL" id="CP138858">
    <property type="protein sequence ID" value="WPJ98171.1"/>
    <property type="molecule type" value="Genomic_DNA"/>
</dbReference>
<gene>
    <name evidence="2" type="ORF">SH580_10715</name>
</gene>
<evidence type="ECO:0000313" key="3">
    <source>
        <dbReference type="Proteomes" id="UP001324993"/>
    </source>
</evidence>
<evidence type="ECO:0000313" key="2">
    <source>
        <dbReference type="EMBL" id="WPJ98171.1"/>
    </source>
</evidence>